<sequence length="92" mass="10062">MSVQVTVETTPNEHALKFSVNQQILDSGYKTFNSLEEAKDFPVAAKIFANEAVASVFVMAQPSSAFITVTKKPETSWGDLQNKIVEGIKISL</sequence>
<accession>A4GIY5</accession>
<name>A4GIY5_9BACT</name>
<protein>
    <submittedName>
        <fullName evidence="2">Putative nifU domain protein</fullName>
    </submittedName>
</protein>
<dbReference type="AlphaFoldDB" id="A4GIY5"/>
<dbReference type="SMART" id="SM00932">
    <property type="entry name" value="Nfu_N"/>
    <property type="match status" value="1"/>
</dbReference>
<dbReference type="Pfam" id="PF08712">
    <property type="entry name" value="Nfu_N"/>
    <property type="match status" value="1"/>
</dbReference>
<dbReference type="EMBL" id="EF106972">
    <property type="protein sequence ID" value="ABK80578.1"/>
    <property type="molecule type" value="Genomic_DNA"/>
</dbReference>
<dbReference type="SUPFAM" id="SSF110836">
    <property type="entry name" value="Hypothetical protein SAV1430"/>
    <property type="match status" value="1"/>
</dbReference>
<reference evidence="2" key="1">
    <citation type="journal article" date="2007" name="Environ. Microbiol.">
        <title>Quantitative distribution of presumptive archaeal and bacterial nitrifiers in Monterey Bay and the North Pacific Subtropical Gyre.</title>
        <authorList>
            <person name="Mincer T.J."/>
            <person name="Church M.J."/>
            <person name="Taylor L.T."/>
            <person name="Preston C."/>
            <person name="Karl D.M."/>
            <person name="Delong E.F."/>
        </authorList>
    </citation>
    <scope>NUCLEOTIDE SEQUENCE</scope>
</reference>
<dbReference type="Gene3D" id="3.30.1370.70">
    <property type="entry name" value="Scaffold protein Nfu/NifU, N-terminal domain"/>
    <property type="match status" value="1"/>
</dbReference>
<organism evidence="2">
    <name type="scientific">uncultured marine Nitrospinaceae bacterium</name>
    <dbReference type="NCBI Taxonomy" id="482920"/>
    <lineage>
        <taxon>Bacteria</taxon>
        <taxon>Pseudomonadati</taxon>
        <taxon>Nitrospinota/Tectimicrobiota group</taxon>
        <taxon>Nitrospinota</taxon>
        <taxon>Nitrospinia</taxon>
        <taxon>Nitrospinales</taxon>
        <taxon>Nitrospinaceae</taxon>
        <taxon>environmental samples</taxon>
    </lineage>
</organism>
<feature type="domain" description="Scaffold protein Nfu/NifU N-terminal" evidence="1">
    <location>
        <begin position="5"/>
        <end position="89"/>
    </location>
</feature>
<proteinExistence type="predicted"/>
<dbReference type="InterPro" id="IPR014824">
    <property type="entry name" value="Nfu/NifU_N"/>
</dbReference>
<evidence type="ECO:0000259" key="1">
    <source>
        <dbReference type="SMART" id="SM00932"/>
    </source>
</evidence>
<evidence type="ECO:0000313" key="2">
    <source>
        <dbReference type="EMBL" id="ABK80578.1"/>
    </source>
</evidence>
<dbReference type="InterPro" id="IPR036498">
    <property type="entry name" value="Nfu/NifU_N_sf"/>
</dbReference>